<evidence type="ECO:0000313" key="11">
    <source>
        <dbReference type="EMBL" id="PNF17974.1"/>
    </source>
</evidence>
<proteinExistence type="predicted"/>
<dbReference type="PANTHER" id="PTHR10978">
    <property type="entry name" value="SUCCINATE DEHYDROGENASE CYTOCHROME B560 SUBUNIT"/>
    <property type="match status" value="1"/>
</dbReference>
<dbReference type="FunCoup" id="A0A2J7PNQ3">
    <property type="interactions" value="845"/>
</dbReference>
<dbReference type="CDD" id="cd03499">
    <property type="entry name" value="SQR_TypeC_SdhC"/>
    <property type="match status" value="1"/>
</dbReference>
<keyword evidence="8 10" id="KW-0472">Membrane</keyword>
<evidence type="ECO:0000256" key="9">
    <source>
        <dbReference type="PIRSR" id="PIRSR000178-1"/>
    </source>
</evidence>
<comment type="cofactor">
    <cofactor evidence="9">
        <name>heme</name>
        <dbReference type="ChEBI" id="CHEBI:30413"/>
    </cofactor>
    <text evidence="9">The heme is bound between the two transmembrane subunits.</text>
</comment>
<evidence type="ECO:0000256" key="7">
    <source>
        <dbReference type="ARBA" id="ARBA00023004"/>
    </source>
</evidence>
<dbReference type="SUPFAM" id="SSF81343">
    <property type="entry name" value="Fumarate reductase respiratory complex transmembrane subunits"/>
    <property type="match status" value="1"/>
</dbReference>
<feature type="non-terminal residue" evidence="11">
    <location>
        <position position="1"/>
    </location>
</feature>
<keyword evidence="3 9" id="KW-0349">Heme</keyword>
<dbReference type="InterPro" id="IPR034804">
    <property type="entry name" value="SQR/QFR_C/D"/>
</dbReference>
<dbReference type="PIRSF" id="PIRSF000178">
    <property type="entry name" value="SDH_cyt_b560"/>
    <property type="match status" value="1"/>
</dbReference>
<dbReference type="InterPro" id="IPR000701">
    <property type="entry name" value="SuccDH_FuR_B_TM-su"/>
</dbReference>
<comment type="caution">
    <text evidence="11">The sequence shown here is derived from an EMBL/GenBank/DDBJ whole genome shotgun (WGS) entry which is preliminary data.</text>
</comment>
<dbReference type="Pfam" id="PF01127">
    <property type="entry name" value="Sdh_cyt"/>
    <property type="match status" value="1"/>
</dbReference>
<dbReference type="InterPro" id="IPR014314">
    <property type="entry name" value="Succ_DH_cytb556"/>
</dbReference>
<gene>
    <name evidence="11" type="ORF">B7P43_G17576</name>
</gene>
<keyword evidence="12" id="KW-1185">Reference proteome</keyword>
<keyword evidence="7 9" id="KW-0408">Iron</keyword>
<dbReference type="GO" id="GO:0006121">
    <property type="term" value="P:mitochondrial electron transport, succinate to ubiquinone"/>
    <property type="evidence" value="ECO:0007669"/>
    <property type="project" value="UniProtKB-ARBA"/>
</dbReference>
<dbReference type="FunFam" id="1.20.1300.10:FF:000011">
    <property type="entry name" value="Succinate dehydrogenase cytochrome b560 subunit"/>
    <property type="match status" value="1"/>
</dbReference>
<evidence type="ECO:0000256" key="2">
    <source>
        <dbReference type="ARBA" id="ARBA00005163"/>
    </source>
</evidence>
<organism evidence="11 12">
    <name type="scientific">Cryptotermes secundus</name>
    <dbReference type="NCBI Taxonomy" id="105785"/>
    <lineage>
        <taxon>Eukaryota</taxon>
        <taxon>Metazoa</taxon>
        <taxon>Ecdysozoa</taxon>
        <taxon>Arthropoda</taxon>
        <taxon>Hexapoda</taxon>
        <taxon>Insecta</taxon>
        <taxon>Pterygota</taxon>
        <taxon>Neoptera</taxon>
        <taxon>Polyneoptera</taxon>
        <taxon>Dictyoptera</taxon>
        <taxon>Blattodea</taxon>
        <taxon>Blattoidea</taxon>
        <taxon>Termitoidae</taxon>
        <taxon>Kalotermitidae</taxon>
        <taxon>Cryptotermitinae</taxon>
        <taxon>Cryptotermes</taxon>
    </lineage>
</organism>
<keyword evidence="4 10" id="KW-0812">Transmembrane</keyword>
<dbReference type="GO" id="GO:0009055">
    <property type="term" value="F:electron transfer activity"/>
    <property type="evidence" value="ECO:0007669"/>
    <property type="project" value="InterPro"/>
</dbReference>
<comment type="pathway">
    <text evidence="2">Carbohydrate metabolism; tricarboxylic acid cycle.</text>
</comment>
<feature type="transmembrane region" description="Helical" evidence="10">
    <location>
        <begin position="130"/>
        <end position="149"/>
    </location>
</feature>
<dbReference type="AlphaFoldDB" id="A0A2J7PNQ3"/>
<evidence type="ECO:0000256" key="4">
    <source>
        <dbReference type="ARBA" id="ARBA00022692"/>
    </source>
</evidence>
<comment type="subcellular location">
    <subcellularLocation>
        <location evidence="1">Membrane</location>
        <topology evidence="1">Multi-pass membrane protein</topology>
    </subcellularLocation>
</comment>
<dbReference type="EMBL" id="NEVH01023316">
    <property type="protein sequence ID" value="PNF17974.1"/>
    <property type="molecule type" value="Genomic_DNA"/>
</dbReference>
<dbReference type="InParanoid" id="A0A2J7PNQ3"/>
<sequence length="151" mass="16424">PHRLKVPAVSVSNVAAERENEDFAAKNARLGRPQSPHLTIYKLQLTSLLSLTHRATGMALGGIATVWGIGGLFTSGHFSENLAALENMHLSPALLLIVKATLAFPFCYHYANGIRHLAWDMGKFLTIKEVYLTGYSVLAVSVIFTAYLASL</sequence>
<evidence type="ECO:0000256" key="8">
    <source>
        <dbReference type="ARBA" id="ARBA00023136"/>
    </source>
</evidence>
<dbReference type="NCBIfam" id="TIGR02970">
    <property type="entry name" value="succ_dehyd_cytB"/>
    <property type="match status" value="1"/>
</dbReference>
<feature type="transmembrane region" description="Helical" evidence="10">
    <location>
        <begin position="90"/>
        <end position="110"/>
    </location>
</feature>
<feature type="transmembrane region" description="Helical" evidence="10">
    <location>
        <begin position="58"/>
        <end position="78"/>
    </location>
</feature>
<evidence type="ECO:0000256" key="3">
    <source>
        <dbReference type="ARBA" id="ARBA00022617"/>
    </source>
</evidence>
<accession>A0A2J7PNQ3</accession>
<evidence type="ECO:0000256" key="1">
    <source>
        <dbReference type="ARBA" id="ARBA00004141"/>
    </source>
</evidence>
<keyword evidence="5 9" id="KW-0479">Metal-binding</keyword>
<reference evidence="11 12" key="1">
    <citation type="submission" date="2017-12" db="EMBL/GenBank/DDBJ databases">
        <title>Hemimetabolous genomes reveal molecular basis of termite eusociality.</title>
        <authorList>
            <person name="Harrison M.C."/>
            <person name="Jongepier E."/>
            <person name="Robertson H.M."/>
            <person name="Arning N."/>
            <person name="Bitard-Feildel T."/>
            <person name="Chao H."/>
            <person name="Childers C.P."/>
            <person name="Dinh H."/>
            <person name="Doddapaneni H."/>
            <person name="Dugan S."/>
            <person name="Gowin J."/>
            <person name="Greiner C."/>
            <person name="Han Y."/>
            <person name="Hu H."/>
            <person name="Hughes D.S.T."/>
            <person name="Huylmans A.-K."/>
            <person name="Kemena C."/>
            <person name="Kremer L.P.M."/>
            <person name="Lee S.L."/>
            <person name="Lopez-Ezquerra A."/>
            <person name="Mallet L."/>
            <person name="Monroy-Kuhn J.M."/>
            <person name="Moser A."/>
            <person name="Murali S.C."/>
            <person name="Muzny D.M."/>
            <person name="Otani S."/>
            <person name="Piulachs M.-D."/>
            <person name="Poelchau M."/>
            <person name="Qu J."/>
            <person name="Schaub F."/>
            <person name="Wada-Katsumata A."/>
            <person name="Worley K.C."/>
            <person name="Xie Q."/>
            <person name="Ylla G."/>
            <person name="Poulsen M."/>
            <person name="Gibbs R.A."/>
            <person name="Schal C."/>
            <person name="Richards S."/>
            <person name="Belles X."/>
            <person name="Korb J."/>
            <person name="Bornberg-Bauer E."/>
        </authorList>
    </citation>
    <scope>NUCLEOTIDE SEQUENCE [LARGE SCALE GENOMIC DNA]</scope>
    <source>
        <tissue evidence="11">Whole body</tissue>
    </source>
</reference>
<dbReference type="GO" id="GO:0016020">
    <property type="term" value="C:membrane"/>
    <property type="evidence" value="ECO:0007669"/>
    <property type="project" value="UniProtKB-SubCell"/>
</dbReference>
<dbReference type="STRING" id="105785.A0A2J7PNQ3"/>
<protein>
    <submittedName>
        <fullName evidence="11">Uncharacterized protein</fullName>
    </submittedName>
</protein>
<dbReference type="GO" id="GO:0046872">
    <property type="term" value="F:metal ion binding"/>
    <property type="evidence" value="ECO:0007669"/>
    <property type="project" value="UniProtKB-KW"/>
</dbReference>
<dbReference type="PANTHER" id="PTHR10978:SF5">
    <property type="entry name" value="SUCCINATE DEHYDROGENASE CYTOCHROME B560 SUBUNIT, MITOCHONDRIAL"/>
    <property type="match status" value="1"/>
</dbReference>
<dbReference type="GO" id="GO:0005739">
    <property type="term" value="C:mitochondrion"/>
    <property type="evidence" value="ECO:0007669"/>
    <property type="project" value="GOC"/>
</dbReference>
<feature type="binding site" description="axial binding residue" evidence="9">
    <location>
        <position position="109"/>
    </location>
    <ligand>
        <name>heme</name>
        <dbReference type="ChEBI" id="CHEBI:30413"/>
        <note>ligand shared with second transmembrane subunit</note>
    </ligand>
    <ligandPart>
        <name>Fe</name>
        <dbReference type="ChEBI" id="CHEBI:18248"/>
    </ligandPart>
</feature>
<evidence type="ECO:0000256" key="6">
    <source>
        <dbReference type="ARBA" id="ARBA00022989"/>
    </source>
</evidence>
<keyword evidence="6 10" id="KW-1133">Transmembrane helix</keyword>
<dbReference type="InterPro" id="IPR018495">
    <property type="entry name" value="Succ_DH_cyt_bsu_CS"/>
</dbReference>
<name>A0A2J7PNQ3_9NEOP</name>
<dbReference type="Proteomes" id="UP000235965">
    <property type="component" value="Unassembled WGS sequence"/>
</dbReference>
<evidence type="ECO:0000313" key="12">
    <source>
        <dbReference type="Proteomes" id="UP000235965"/>
    </source>
</evidence>
<evidence type="ECO:0000256" key="10">
    <source>
        <dbReference type="SAM" id="Phobius"/>
    </source>
</evidence>
<evidence type="ECO:0000256" key="5">
    <source>
        <dbReference type="ARBA" id="ARBA00022723"/>
    </source>
</evidence>
<dbReference type="GO" id="GO:0006099">
    <property type="term" value="P:tricarboxylic acid cycle"/>
    <property type="evidence" value="ECO:0007669"/>
    <property type="project" value="InterPro"/>
</dbReference>
<dbReference type="PROSITE" id="PS01001">
    <property type="entry name" value="SDH_CYT_2"/>
    <property type="match status" value="1"/>
</dbReference>
<dbReference type="OrthoDB" id="588261at2759"/>
<dbReference type="Gene3D" id="1.20.1300.10">
    <property type="entry name" value="Fumarate reductase/succinate dehydrogenase, transmembrane subunit"/>
    <property type="match status" value="1"/>
</dbReference>